<keyword evidence="2" id="KW-1185">Reference proteome</keyword>
<dbReference type="InterPro" id="IPR027417">
    <property type="entry name" value="P-loop_NTPase"/>
</dbReference>
<dbReference type="Proteomes" id="UP000325787">
    <property type="component" value="Chromosome"/>
</dbReference>
<organism evidence="1 2">
    <name type="scientific">Saccharothrix syringae</name>
    <name type="common">Nocardiopsis syringae</name>
    <dbReference type="NCBI Taxonomy" id="103733"/>
    <lineage>
        <taxon>Bacteria</taxon>
        <taxon>Bacillati</taxon>
        <taxon>Actinomycetota</taxon>
        <taxon>Actinomycetes</taxon>
        <taxon>Pseudonocardiales</taxon>
        <taxon>Pseudonocardiaceae</taxon>
        <taxon>Saccharothrix</taxon>
    </lineage>
</organism>
<dbReference type="Pfam" id="PF13469">
    <property type="entry name" value="Sulfotransfer_3"/>
    <property type="match status" value="1"/>
</dbReference>
<sequence>MRGLAFVVTAGRSGSTAVSNILNAHPDVVSLNEFFFSVRTLLPDAGVLSGTAFWKALAAPHPMFDALLRGGAAVPEFLYPKLTGTRFSARRGGIPALCMMVLPHLSADPDRVFDELAAEVPAWPDQATPRHCLRLFAWFGRRFGGTVAVERSGLSLSWVPWLRRSFPDARFVHLHRGGPDSAVSMSRHVGSRLFLAVLRNLERLDPGAWGRPGRASALDPAAMPFDLVPLLGDRYDHDHLMGMDLPVARFAELWSDLVRTGVPALSGLGADRCRALSFEDLVRDPATRLAELAGFIGVTPFERWLREGAATLDPSRVGTAASRLSARELDEVRERCAPGEAALAEAALAEAAR</sequence>
<proteinExistence type="predicted"/>
<keyword evidence="1" id="KW-0808">Transferase</keyword>
<dbReference type="SUPFAM" id="SSF52540">
    <property type="entry name" value="P-loop containing nucleoside triphosphate hydrolases"/>
    <property type="match status" value="1"/>
</dbReference>
<accession>A0A5Q0HFC0</accession>
<dbReference type="Gene3D" id="3.40.50.300">
    <property type="entry name" value="P-loop containing nucleotide triphosphate hydrolases"/>
    <property type="match status" value="1"/>
</dbReference>
<name>A0A5Q0HFC0_SACSY</name>
<protein>
    <submittedName>
        <fullName evidence="1">Sulfotransferase</fullName>
    </submittedName>
</protein>
<reference evidence="2" key="1">
    <citation type="journal article" date="2021" name="Curr. Microbiol.">
        <title>Complete genome of nocamycin-producing strain Saccharothrix syringae NRRL B-16468 reveals the biosynthetic potential for secondary metabolites.</title>
        <authorList>
            <person name="Mo X."/>
            <person name="Yang S."/>
        </authorList>
    </citation>
    <scope>NUCLEOTIDE SEQUENCE [LARGE SCALE GENOMIC DNA]</scope>
    <source>
        <strain evidence="2">ATCC 51364 / DSM 43886 / JCM 6844 / KCTC 9398 / NBRC 14523 / NRRL B-16468 / INA 2240</strain>
    </source>
</reference>
<dbReference type="GO" id="GO:0016740">
    <property type="term" value="F:transferase activity"/>
    <property type="evidence" value="ECO:0007669"/>
    <property type="project" value="UniProtKB-KW"/>
</dbReference>
<dbReference type="AlphaFoldDB" id="A0A5Q0HFC0"/>
<dbReference type="KEGG" id="ssyi:EKG83_28325"/>
<evidence type="ECO:0000313" key="2">
    <source>
        <dbReference type="Proteomes" id="UP000325787"/>
    </source>
</evidence>
<dbReference type="EMBL" id="CP034550">
    <property type="protein sequence ID" value="QFZ24553.1"/>
    <property type="molecule type" value="Genomic_DNA"/>
</dbReference>
<gene>
    <name evidence="1" type="ORF">EKG83_28325</name>
</gene>
<evidence type="ECO:0000313" key="1">
    <source>
        <dbReference type="EMBL" id="QFZ24553.1"/>
    </source>
</evidence>
<dbReference type="OrthoDB" id="9777890at2"/>